<accession>A0ABP7IT51</accession>
<evidence type="ECO:0000256" key="4">
    <source>
        <dbReference type="ARBA" id="ARBA00022827"/>
    </source>
</evidence>
<feature type="domain" description="Acyl-CoA oxidase/dehydrogenase middle" evidence="7">
    <location>
        <begin position="126"/>
        <end position="229"/>
    </location>
</feature>
<evidence type="ECO:0000259" key="7">
    <source>
        <dbReference type="Pfam" id="PF02770"/>
    </source>
</evidence>
<dbReference type="PANTHER" id="PTHR43884">
    <property type="entry name" value="ACYL-COA DEHYDROGENASE"/>
    <property type="match status" value="1"/>
</dbReference>
<feature type="domain" description="Acyl-CoA dehydrogenase/oxidase C-terminal" evidence="6">
    <location>
        <begin position="243"/>
        <end position="392"/>
    </location>
</feature>
<keyword evidence="3 5" id="KW-0285">Flavoprotein</keyword>
<evidence type="ECO:0000313" key="9">
    <source>
        <dbReference type="EMBL" id="GAA3826305.1"/>
    </source>
</evidence>
<proteinExistence type="inferred from homology"/>
<dbReference type="InterPro" id="IPR013786">
    <property type="entry name" value="AcylCoA_DH/ox_N"/>
</dbReference>
<dbReference type="Pfam" id="PF02771">
    <property type="entry name" value="Acyl-CoA_dh_N"/>
    <property type="match status" value="1"/>
</dbReference>
<dbReference type="InterPro" id="IPR037069">
    <property type="entry name" value="AcylCoA_DH/ox_N_sf"/>
</dbReference>
<dbReference type="InterPro" id="IPR009075">
    <property type="entry name" value="AcylCo_DH/oxidase_C"/>
</dbReference>
<dbReference type="InterPro" id="IPR046373">
    <property type="entry name" value="Acyl-CoA_Oxase/DH_mid-dom_sf"/>
</dbReference>
<dbReference type="InterPro" id="IPR036250">
    <property type="entry name" value="AcylCo_DH-like_C"/>
</dbReference>
<keyword evidence="5" id="KW-0560">Oxidoreductase</keyword>
<feature type="domain" description="Acyl-CoA dehydrogenase/oxidase N-terminal" evidence="8">
    <location>
        <begin position="11"/>
        <end position="122"/>
    </location>
</feature>
<keyword evidence="4 5" id="KW-0274">FAD</keyword>
<dbReference type="RefSeq" id="WP_344776762.1">
    <property type="nucleotide sequence ID" value="NZ_BAABAH010000011.1"/>
</dbReference>
<keyword evidence="10" id="KW-1185">Reference proteome</keyword>
<evidence type="ECO:0000259" key="6">
    <source>
        <dbReference type="Pfam" id="PF00441"/>
    </source>
</evidence>
<dbReference type="Gene3D" id="1.20.140.10">
    <property type="entry name" value="Butyryl-CoA Dehydrogenase, subunit A, domain 3"/>
    <property type="match status" value="1"/>
</dbReference>
<dbReference type="EMBL" id="BAABAH010000011">
    <property type="protein sequence ID" value="GAA3826305.1"/>
    <property type="molecule type" value="Genomic_DNA"/>
</dbReference>
<organism evidence="9 10">
    <name type="scientific">Nocardioides panacisoli</name>
    <dbReference type="NCBI Taxonomy" id="627624"/>
    <lineage>
        <taxon>Bacteria</taxon>
        <taxon>Bacillati</taxon>
        <taxon>Actinomycetota</taxon>
        <taxon>Actinomycetes</taxon>
        <taxon>Propionibacteriales</taxon>
        <taxon>Nocardioidaceae</taxon>
        <taxon>Nocardioides</taxon>
    </lineage>
</organism>
<evidence type="ECO:0000256" key="3">
    <source>
        <dbReference type="ARBA" id="ARBA00022630"/>
    </source>
</evidence>
<reference evidence="10" key="1">
    <citation type="journal article" date="2019" name="Int. J. Syst. Evol. Microbiol.">
        <title>The Global Catalogue of Microorganisms (GCM) 10K type strain sequencing project: providing services to taxonomists for standard genome sequencing and annotation.</title>
        <authorList>
            <consortium name="The Broad Institute Genomics Platform"/>
            <consortium name="The Broad Institute Genome Sequencing Center for Infectious Disease"/>
            <person name="Wu L."/>
            <person name="Ma J."/>
        </authorList>
    </citation>
    <scope>NUCLEOTIDE SEQUENCE [LARGE SCALE GENOMIC DNA]</scope>
    <source>
        <strain evidence="10">JCM 16953</strain>
    </source>
</reference>
<gene>
    <name evidence="9" type="ORF">GCM10022242_29530</name>
</gene>
<dbReference type="Gene3D" id="2.40.110.10">
    <property type="entry name" value="Butyryl-CoA Dehydrogenase, subunit A, domain 2"/>
    <property type="match status" value="1"/>
</dbReference>
<comment type="caution">
    <text evidence="9">The sequence shown here is derived from an EMBL/GenBank/DDBJ whole genome shotgun (WGS) entry which is preliminary data.</text>
</comment>
<dbReference type="SUPFAM" id="SSF47203">
    <property type="entry name" value="Acyl-CoA dehydrogenase C-terminal domain-like"/>
    <property type="match status" value="1"/>
</dbReference>
<name>A0ABP7IT51_9ACTN</name>
<dbReference type="PIRSF" id="PIRSF016578">
    <property type="entry name" value="HsaA"/>
    <property type="match status" value="1"/>
</dbReference>
<dbReference type="InterPro" id="IPR009100">
    <property type="entry name" value="AcylCoA_DH/oxidase_NM_dom_sf"/>
</dbReference>
<dbReference type="SUPFAM" id="SSF56645">
    <property type="entry name" value="Acyl-CoA dehydrogenase NM domain-like"/>
    <property type="match status" value="1"/>
</dbReference>
<comment type="cofactor">
    <cofactor evidence="1 5">
        <name>FAD</name>
        <dbReference type="ChEBI" id="CHEBI:57692"/>
    </cofactor>
</comment>
<evidence type="ECO:0000256" key="1">
    <source>
        <dbReference type="ARBA" id="ARBA00001974"/>
    </source>
</evidence>
<dbReference type="Pfam" id="PF00441">
    <property type="entry name" value="Acyl-CoA_dh_1"/>
    <property type="match status" value="1"/>
</dbReference>
<sequence>MPTLCQTEGLNEDQTEILKAVRQFVNEQIIPVAQELEHADEYPQDIVDGLKELGVFGLTIPEEYGGLGESLLTYALVVEEIARGWMSVSGVINTHFIVSYMLMQHGTDEQKQKYLPKMATGEVRGAFSMSEPGLGSDVSAVSTKATKLDDGSYSITGQKMWLTNGGTSTLVATLVKTDEGAESVYKNMTTFLVEKEPGFGETAQGVTIPGKLEKMGYKGVETTEMILEDHKISADQILGGEPGKGFFQMMDGVEVGRVNVAARACGLAWRGFELGVAYAQQRKAFGKAIAEHQAILFRIAEMATKVEVAHTMMVRAARLKDTGKRMDVEAGMAKMVASEYANEVVEDSFRIHGGYGYSKEYEIERLMREVKFMLIGEGTSDIQKMIIGRSLLKDYKLNA</sequence>
<protein>
    <submittedName>
        <fullName evidence="9">Acyl-CoA dehydrogenase family protein</fullName>
    </submittedName>
</protein>
<dbReference type="PANTHER" id="PTHR43884:SF12">
    <property type="entry name" value="ISOVALERYL-COA DEHYDROGENASE, MITOCHONDRIAL-RELATED"/>
    <property type="match status" value="1"/>
</dbReference>
<dbReference type="Gene3D" id="1.10.540.10">
    <property type="entry name" value="Acyl-CoA dehydrogenase/oxidase, N-terminal domain"/>
    <property type="match status" value="1"/>
</dbReference>
<dbReference type="InterPro" id="IPR006091">
    <property type="entry name" value="Acyl-CoA_Oxase/DH_mid-dom"/>
</dbReference>
<dbReference type="Proteomes" id="UP001501821">
    <property type="component" value="Unassembled WGS sequence"/>
</dbReference>
<evidence type="ECO:0000313" key="10">
    <source>
        <dbReference type="Proteomes" id="UP001501821"/>
    </source>
</evidence>
<evidence type="ECO:0000256" key="2">
    <source>
        <dbReference type="ARBA" id="ARBA00009347"/>
    </source>
</evidence>
<evidence type="ECO:0000256" key="5">
    <source>
        <dbReference type="RuleBase" id="RU362125"/>
    </source>
</evidence>
<comment type="similarity">
    <text evidence="2 5">Belongs to the acyl-CoA dehydrogenase family.</text>
</comment>
<evidence type="ECO:0000259" key="8">
    <source>
        <dbReference type="Pfam" id="PF02771"/>
    </source>
</evidence>
<dbReference type="Pfam" id="PF02770">
    <property type="entry name" value="Acyl-CoA_dh_M"/>
    <property type="match status" value="1"/>
</dbReference>